<evidence type="ECO:0000313" key="7">
    <source>
        <dbReference type="Proteomes" id="UP000799324"/>
    </source>
</evidence>
<dbReference type="InterPro" id="IPR023352">
    <property type="entry name" value="MAPEG-like_dom_sf"/>
</dbReference>
<gene>
    <name evidence="6" type="ORF">K491DRAFT_697034</name>
</gene>
<dbReference type="PANTHER" id="PTHR35814:SF1">
    <property type="entry name" value="GLUTATHIONE S-TRANSFERASE-RELATED"/>
    <property type="match status" value="1"/>
</dbReference>
<evidence type="ECO:0008006" key="8">
    <source>
        <dbReference type="Google" id="ProtNLM"/>
    </source>
</evidence>
<feature type="transmembrane region" description="Helical" evidence="5">
    <location>
        <begin position="13"/>
        <end position="32"/>
    </location>
</feature>
<dbReference type="AlphaFoldDB" id="A0A6A6SUV7"/>
<dbReference type="Proteomes" id="UP000799324">
    <property type="component" value="Unassembled WGS sequence"/>
</dbReference>
<reference evidence="6" key="1">
    <citation type="journal article" date="2020" name="Stud. Mycol.">
        <title>101 Dothideomycetes genomes: a test case for predicting lifestyles and emergence of pathogens.</title>
        <authorList>
            <person name="Haridas S."/>
            <person name="Albert R."/>
            <person name="Binder M."/>
            <person name="Bloem J."/>
            <person name="Labutti K."/>
            <person name="Salamov A."/>
            <person name="Andreopoulos B."/>
            <person name="Baker S."/>
            <person name="Barry K."/>
            <person name="Bills G."/>
            <person name="Bluhm B."/>
            <person name="Cannon C."/>
            <person name="Castanera R."/>
            <person name="Culley D."/>
            <person name="Daum C."/>
            <person name="Ezra D."/>
            <person name="Gonzalez J."/>
            <person name="Henrissat B."/>
            <person name="Kuo A."/>
            <person name="Liang C."/>
            <person name="Lipzen A."/>
            <person name="Lutzoni F."/>
            <person name="Magnuson J."/>
            <person name="Mondo S."/>
            <person name="Nolan M."/>
            <person name="Ohm R."/>
            <person name="Pangilinan J."/>
            <person name="Park H.-J."/>
            <person name="Ramirez L."/>
            <person name="Alfaro M."/>
            <person name="Sun H."/>
            <person name="Tritt A."/>
            <person name="Yoshinaga Y."/>
            <person name="Zwiers L.-H."/>
            <person name="Turgeon B."/>
            <person name="Goodwin S."/>
            <person name="Spatafora J."/>
            <person name="Crous P."/>
            <person name="Grigoriev I."/>
        </authorList>
    </citation>
    <scope>NUCLEOTIDE SEQUENCE</scope>
    <source>
        <strain evidence="6">CBS 122681</strain>
    </source>
</reference>
<keyword evidence="4 5" id="KW-0472">Membrane</keyword>
<dbReference type="SUPFAM" id="SSF161084">
    <property type="entry name" value="MAPEG domain-like"/>
    <property type="match status" value="1"/>
</dbReference>
<name>A0A6A6SUV7_9PLEO</name>
<proteinExistence type="predicted"/>
<keyword evidence="7" id="KW-1185">Reference proteome</keyword>
<dbReference type="OrthoDB" id="19091at2759"/>
<dbReference type="EMBL" id="MU004445">
    <property type="protein sequence ID" value="KAF2650761.1"/>
    <property type="molecule type" value="Genomic_DNA"/>
</dbReference>
<sequence>MTTKIGLGIPMPMLAPATATWAVPFAAYYLFLQNRIVYHRLSNRKYLGDSLGEDRSAKDPLYVSTRAQLNFSENIPLALILTLLAELNGADRKYIHYALATLLALRVSHSELGLMRPGSQAPGRAIGYYGTEAVMLTLGGYLGYLVKDYWQFA</sequence>
<keyword evidence="3 5" id="KW-1133">Transmembrane helix</keyword>
<evidence type="ECO:0000256" key="5">
    <source>
        <dbReference type="SAM" id="Phobius"/>
    </source>
</evidence>
<dbReference type="Pfam" id="PF01124">
    <property type="entry name" value="MAPEG"/>
    <property type="match status" value="1"/>
</dbReference>
<evidence type="ECO:0000313" key="6">
    <source>
        <dbReference type="EMBL" id="KAF2650761.1"/>
    </source>
</evidence>
<protein>
    <recommendedName>
        <fullName evidence="8">Membrane-associated proteins in eicosanoid and glutathione metabolism</fullName>
    </recommendedName>
</protein>
<evidence type="ECO:0000256" key="1">
    <source>
        <dbReference type="ARBA" id="ARBA00004370"/>
    </source>
</evidence>
<dbReference type="GO" id="GO:0016020">
    <property type="term" value="C:membrane"/>
    <property type="evidence" value="ECO:0007669"/>
    <property type="project" value="UniProtKB-SubCell"/>
</dbReference>
<accession>A0A6A6SUV7</accession>
<evidence type="ECO:0000256" key="2">
    <source>
        <dbReference type="ARBA" id="ARBA00022692"/>
    </source>
</evidence>
<keyword evidence="2 5" id="KW-0812">Transmembrane</keyword>
<dbReference type="Gene3D" id="1.20.120.550">
    <property type="entry name" value="Membrane associated eicosanoid/glutathione metabolism-like domain"/>
    <property type="match status" value="1"/>
</dbReference>
<comment type="subcellular location">
    <subcellularLocation>
        <location evidence="1">Membrane</location>
    </subcellularLocation>
</comment>
<dbReference type="PANTHER" id="PTHR35814">
    <property type="match status" value="1"/>
</dbReference>
<dbReference type="InterPro" id="IPR001129">
    <property type="entry name" value="Membr-assoc_MAPEG"/>
</dbReference>
<organism evidence="6 7">
    <name type="scientific">Lophiostoma macrostomum CBS 122681</name>
    <dbReference type="NCBI Taxonomy" id="1314788"/>
    <lineage>
        <taxon>Eukaryota</taxon>
        <taxon>Fungi</taxon>
        <taxon>Dikarya</taxon>
        <taxon>Ascomycota</taxon>
        <taxon>Pezizomycotina</taxon>
        <taxon>Dothideomycetes</taxon>
        <taxon>Pleosporomycetidae</taxon>
        <taxon>Pleosporales</taxon>
        <taxon>Lophiostomataceae</taxon>
        <taxon>Lophiostoma</taxon>
    </lineage>
</organism>
<evidence type="ECO:0000256" key="3">
    <source>
        <dbReference type="ARBA" id="ARBA00022989"/>
    </source>
</evidence>
<evidence type="ECO:0000256" key="4">
    <source>
        <dbReference type="ARBA" id="ARBA00023136"/>
    </source>
</evidence>